<organism evidence="1 2">
    <name type="scientific">Pleuronectes platessa</name>
    <name type="common">European plaice</name>
    <dbReference type="NCBI Taxonomy" id="8262"/>
    <lineage>
        <taxon>Eukaryota</taxon>
        <taxon>Metazoa</taxon>
        <taxon>Chordata</taxon>
        <taxon>Craniata</taxon>
        <taxon>Vertebrata</taxon>
        <taxon>Euteleostomi</taxon>
        <taxon>Actinopterygii</taxon>
        <taxon>Neopterygii</taxon>
        <taxon>Teleostei</taxon>
        <taxon>Neoteleostei</taxon>
        <taxon>Acanthomorphata</taxon>
        <taxon>Carangaria</taxon>
        <taxon>Pleuronectiformes</taxon>
        <taxon>Pleuronectoidei</taxon>
        <taxon>Pleuronectidae</taxon>
        <taxon>Pleuronectes</taxon>
    </lineage>
</organism>
<gene>
    <name evidence="1" type="ORF">PLEPLA_LOCUS25016</name>
</gene>
<accession>A0A9N7UUM7</accession>
<dbReference type="AlphaFoldDB" id="A0A9N7UUM7"/>
<keyword evidence="2" id="KW-1185">Reference proteome</keyword>
<protein>
    <submittedName>
        <fullName evidence="1">Uncharacterized protein</fullName>
    </submittedName>
</protein>
<name>A0A9N7UUM7_PLEPL</name>
<sequence>MRGPERLGQEVGGRAQRRGLAVHSSRVLRVGTVWLTLVQVSHRCFTPRADLTQTLAALLFFNTRPNTPPPPLFLGDARFVVRPRPRCVILVRVDSPPGQARGSGSSINNPELSLRREHALGSFTFQCL</sequence>
<evidence type="ECO:0000313" key="2">
    <source>
        <dbReference type="Proteomes" id="UP001153269"/>
    </source>
</evidence>
<proteinExistence type="predicted"/>
<comment type="caution">
    <text evidence="1">The sequence shown here is derived from an EMBL/GenBank/DDBJ whole genome shotgun (WGS) entry which is preliminary data.</text>
</comment>
<reference evidence="1" key="1">
    <citation type="submission" date="2020-03" db="EMBL/GenBank/DDBJ databases">
        <authorList>
            <person name="Weist P."/>
        </authorList>
    </citation>
    <scope>NUCLEOTIDE SEQUENCE</scope>
</reference>
<dbReference type="Proteomes" id="UP001153269">
    <property type="component" value="Unassembled WGS sequence"/>
</dbReference>
<evidence type="ECO:0000313" key="1">
    <source>
        <dbReference type="EMBL" id="CAB1436983.1"/>
    </source>
</evidence>
<dbReference type="EMBL" id="CADEAL010001968">
    <property type="protein sequence ID" value="CAB1436983.1"/>
    <property type="molecule type" value="Genomic_DNA"/>
</dbReference>